<dbReference type="Gramene" id="A03p08970.2_BraZ1">
    <property type="protein sequence ID" value="A03p08970.2_BraZ1.CDS"/>
    <property type="gene ID" value="A03g08970.2_BraZ1"/>
</dbReference>
<dbReference type="AlphaFoldDB" id="A0A8D9GFB3"/>
<reference evidence="2 3" key="1">
    <citation type="submission" date="2021-07" db="EMBL/GenBank/DDBJ databases">
        <authorList>
            <consortium name="Genoscope - CEA"/>
            <person name="William W."/>
        </authorList>
    </citation>
    <scope>NUCLEOTIDE SEQUENCE [LARGE SCALE GENOMIC DNA]</scope>
</reference>
<evidence type="ECO:0000313" key="3">
    <source>
        <dbReference type="Proteomes" id="UP000694005"/>
    </source>
</evidence>
<keyword evidence="1" id="KW-1133">Transmembrane helix</keyword>
<accession>A0A8D9GFB3</accession>
<feature type="transmembrane region" description="Helical" evidence="1">
    <location>
        <begin position="35"/>
        <end position="54"/>
    </location>
</feature>
<keyword evidence="1" id="KW-0472">Membrane</keyword>
<sequence length="62" mass="7375">MFNVVFFIFYAVCLNIIYNFRKLVILKLILKCKTIFYATCHLSGEFFLLMWTLYGASKGPFY</sequence>
<gene>
    <name evidence="2" type="ORF">BRAPAZ1V2_A03P08970.2</name>
</gene>
<organism evidence="2 3">
    <name type="scientific">Brassica campestris</name>
    <name type="common">Field mustard</name>
    <dbReference type="NCBI Taxonomy" id="3711"/>
    <lineage>
        <taxon>Eukaryota</taxon>
        <taxon>Viridiplantae</taxon>
        <taxon>Streptophyta</taxon>
        <taxon>Embryophyta</taxon>
        <taxon>Tracheophyta</taxon>
        <taxon>Spermatophyta</taxon>
        <taxon>Magnoliopsida</taxon>
        <taxon>eudicotyledons</taxon>
        <taxon>Gunneridae</taxon>
        <taxon>Pentapetalae</taxon>
        <taxon>rosids</taxon>
        <taxon>malvids</taxon>
        <taxon>Brassicales</taxon>
        <taxon>Brassicaceae</taxon>
        <taxon>Brassiceae</taxon>
        <taxon>Brassica</taxon>
    </lineage>
</organism>
<proteinExistence type="predicted"/>
<name>A0A8D9GFB3_BRACM</name>
<protein>
    <submittedName>
        <fullName evidence="2">Uncharacterized protein</fullName>
    </submittedName>
</protein>
<feature type="transmembrane region" description="Helical" evidence="1">
    <location>
        <begin position="6"/>
        <end position="23"/>
    </location>
</feature>
<dbReference type="Proteomes" id="UP000694005">
    <property type="component" value="Chromosome A03"/>
</dbReference>
<evidence type="ECO:0000313" key="2">
    <source>
        <dbReference type="EMBL" id="CAG7879554.1"/>
    </source>
</evidence>
<dbReference type="EMBL" id="LS974619">
    <property type="protein sequence ID" value="CAG7879554.1"/>
    <property type="molecule type" value="Genomic_DNA"/>
</dbReference>
<evidence type="ECO:0000256" key="1">
    <source>
        <dbReference type="SAM" id="Phobius"/>
    </source>
</evidence>
<keyword evidence="1" id="KW-0812">Transmembrane</keyword>